<evidence type="ECO:0000256" key="10">
    <source>
        <dbReference type="ARBA" id="ARBA00048567"/>
    </source>
</evidence>
<organism evidence="12 13">
    <name type="scientific">Microbulbifer yueqingensis</name>
    <dbReference type="NCBI Taxonomy" id="658219"/>
    <lineage>
        <taxon>Bacteria</taxon>
        <taxon>Pseudomonadati</taxon>
        <taxon>Pseudomonadota</taxon>
        <taxon>Gammaproteobacteria</taxon>
        <taxon>Cellvibrionales</taxon>
        <taxon>Microbulbiferaceae</taxon>
        <taxon>Microbulbifer</taxon>
    </lineage>
</organism>
<sequence>MINRTIFLVGPMGAGKSTIGKMLAAELQLPFADSDKVLEERTGADIPWIFDVEGEEGFRRRESDVLRDLCTGPVRVVATGGGIVLAAENRRLLRKHGLVVYLQASIEQLLERTSKNANRPLLQVPDPRARIIELVRERDPLYREVADIVCDTDDCTPRQAAHRVAVQLASEDSPPG</sequence>
<feature type="binding site" evidence="11">
    <location>
        <position position="81"/>
    </location>
    <ligand>
        <name>substrate</name>
    </ligand>
</feature>
<dbReference type="AlphaFoldDB" id="A0A1G9D0T5"/>
<dbReference type="Gene3D" id="3.40.50.300">
    <property type="entry name" value="P-loop containing nucleotide triphosphate hydrolases"/>
    <property type="match status" value="1"/>
</dbReference>
<dbReference type="GO" id="GO:0004765">
    <property type="term" value="F:shikimate kinase activity"/>
    <property type="evidence" value="ECO:0007669"/>
    <property type="project" value="UniProtKB-UniRule"/>
</dbReference>
<dbReference type="STRING" id="658219.SAMN05216212_2691"/>
<dbReference type="GO" id="GO:0009073">
    <property type="term" value="P:aromatic amino acid family biosynthetic process"/>
    <property type="evidence" value="ECO:0007669"/>
    <property type="project" value="UniProtKB-KW"/>
</dbReference>
<comment type="subcellular location">
    <subcellularLocation>
        <location evidence="11">Cytoplasm</location>
    </subcellularLocation>
</comment>
<keyword evidence="5 11" id="KW-0808">Transferase</keyword>
<evidence type="ECO:0000256" key="5">
    <source>
        <dbReference type="ARBA" id="ARBA00022679"/>
    </source>
</evidence>
<reference evidence="13" key="1">
    <citation type="submission" date="2016-10" db="EMBL/GenBank/DDBJ databases">
        <authorList>
            <person name="Varghese N."/>
            <person name="Submissions S."/>
        </authorList>
    </citation>
    <scope>NUCLEOTIDE SEQUENCE [LARGE SCALE GENOMIC DNA]</scope>
    <source>
        <strain evidence="13">CGMCC 1.10658</strain>
    </source>
</reference>
<feature type="binding site" evidence="11">
    <location>
        <position position="119"/>
    </location>
    <ligand>
        <name>ATP</name>
        <dbReference type="ChEBI" id="CHEBI:30616"/>
    </ligand>
</feature>
<name>A0A1G9D0T5_9GAMM</name>
<feature type="binding site" evidence="11">
    <location>
        <position position="35"/>
    </location>
    <ligand>
        <name>substrate</name>
    </ligand>
</feature>
<comment type="pathway">
    <text evidence="1 11">Metabolic intermediate biosynthesis; chorismate biosynthesis; chorismate from D-erythrose 4-phosphate and phosphoenolpyruvate: step 5/7.</text>
</comment>
<dbReference type="GO" id="GO:0005524">
    <property type="term" value="F:ATP binding"/>
    <property type="evidence" value="ECO:0007669"/>
    <property type="project" value="UniProtKB-UniRule"/>
</dbReference>
<dbReference type="GO" id="GO:0005829">
    <property type="term" value="C:cytosol"/>
    <property type="evidence" value="ECO:0007669"/>
    <property type="project" value="TreeGrafter"/>
</dbReference>
<protein>
    <recommendedName>
        <fullName evidence="3 11">Shikimate kinase</fullName>
        <shortName evidence="11">SK</shortName>
        <ecNumber evidence="3 11">2.7.1.71</ecNumber>
    </recommendedName>
</protein>
<proteinExistence type="inferred from homology"/>
<feature type="binding site" evidence="11">
    <location>
        <position position="59"/>
    </location>
    <ligand>
        <name>substrate</name>
    </ligand>
</feature>
<dbReference type="GO" id="GO:0000287">
    <property type="term" value="F:magnesium ion binding"/>
    <property type="evidence" value="ECO:0007669"/>
    <property type="project" value="UniProtKB-UniRule"/>
</dbReference>
<dbReference type="PROSITE" id="PS01128">
    <property type="entry name" value="SHIKIMATE_KINASE"/>
    <property type="match status" value="1"/>
</dbReference>
<evidence type="ECO:0000313" key="12">
    <source>
        <dbReference type="EMBL" id="SDK57275.1"/>
    </source>
</evidence>
<dbReference type="InterPro" id="IPR023000">
    <property type="entry name" value="Shikimate_kinase_CS"/>
</dbReference>
<keyword evidence="6 11" id="KW-0547">Nucleotide-binding</keyword>
<dbReference type="NCBIfam" id="NF003456">
    <property type="entry name" value="PRK05057.1"/>
    <property type="match status" value="1"/>
</dbReference>
<dbReference type="PANTHER" id="PTHR21087">
    <property type="entry name" value="SHIKIMATE KINASE"/>
    <property type="match status" value="1"/>
</dbReference>
<dbReference type="EC" id="2.7.1.71" evidence="3 11"/>
<dbReference type="HAMAP" id="MF_00109">
    <property type="entry name" value="Shikimate_kinase"/>
    <property type="match status" value="1"/>
</dbReference>
<keyword evidence="13" id="KW-1185">Reference proteome</keyword>
<comment type="cofactor">
    <cofactor evidence="11">
        <name>Mg(2+)</name>
        <dbReference type="ChEBI" id="CHEBI:18420"/>
    </cofactor>
    <text evidence="11">Binds 1 Mg(2+) ion per subunit.</text>
</comment>
<dbReference type="InterPro" id="IPR031322">
    <property type="entry name" value="Shikimate/glucono_kinase"/>
</dbReference>
<keyword evidence="8 11" id="KW-0067">ATP-binding</keyword>
<evidence type="ECO:0000313" key="13">
    <source>
        <dbReference type="Proteomes" id="UP000199305"/>
    </source>
</evidence>
<evidence type="ECO:0000256" key="1">
    <source>
        <dbReference type="ARBA" id="ARBA00004842"/>
    </source>
</evidence>
<keyword evidence="4 11" id="KW-0028">Amino-acid biosynthesis</keyword>
<keyword evidence="11" id="KW-0479">Metal-binding</keyword>
<keyword evidence="11" id="KW-0963">Cytoplasm</keyword>
<dbReference type="InterPro" id="IPR000623">
    <property type="entry name" value="Shikimate_kinase/TSH1"/>
</dbReference>
<evidence type="ECO:0000256" key="3">
    <source>
        <dbReference type="ARBA" id="ARBA00012154"/>
    </source>
</evidence>
<dbReference type="EMBL" id="FNFH01000005">
    <property type="protein sequence ID" value="SDK57275.1"/>
    <property type="molecule type" value="Genomic_DNA"/>
</dbReference>
<dbReference type="SUPFAM" id="SSF52540">
    <property type="entry name" value="P-loop containing nucleoside triphosphate hydrolases"/>
    <property type="match status" value="1"/>
</dbReference>
<dbReference type="GO" id="GO:0008652">
    <property type="term" value="P:amino acid biosynthetic process"/>
    <property type="evidence" value="ECO:0007669"/>
    <property type="project" value="UniProtKB-KW"/>
</dbReference>
<keyword evidence="7 11" id="KW-0418">Kinase</keyword>
<comment type="subunit">
    <text evidence="11">Monomer.</text>
</comment>
<dbReference type="InterPro" id="IPR027417">
    <property type="entry name" value="P-loop_NTPase"/>
</dbReference>
<evidence type="ECO:0000256" key="2">
    <source>
        <dbReference type="ARBA" id="ARBA00006997"/>
    </source>
</evidence>
<comment type="catalytic activity">
    <reaction evidence="10 11">
        <text>shikimate + ATP = 3-phosphoshikimate + ADP + H(+)</text>
        <dbReference type="Rhea" id="RHEA:13121"/>
        <dbReference type="ChEBI" id="CHEBI:15378"/>
        <dbReference type="ChEBI" id="CHEBI:30616"/>
        <dbReference type="ChEBI" id="CHEBI:36208"/>
        <dbReference type="ChEBI" id="CHEBI:145989"/>
        <dbReference type="ChEBI" id="CHEBI:456216"/>
        <dbReference type="EC" id="2.7.1.71"/>
    </reaction>
</comment>
<comment type="similarity">
    <text evidence="2 11">Belongs to the shikimate kinase family.</text>
</comment>
<comment type="caution">
    <text evidence="11">Lacks conserved residue(s) required for the propagation of feature annotation.</text>
</comment>
<evidence type="ECO:0000256" key="9">
    <source>
        <dbReference type="ARBA" id="ARBA00023141"/>
    </source>
</evidence>
<evidence type="ECO:0000256" key="4">
    <source>
        <dbReference type="ARBA" id="ARBA00022605"/>
    </source>
</evidence>
<gene>
    <name evidence="11" type="primary">aroK</name>
    <name evidence="12" type="ORF">SAMN05216212_2691</name>
</gene>
<keyword evidence="11" id="KW-0460">Magnesium</keyword>
<evidence type="ECO:0000256" key="11">
    <source>
        <dbReference type="HAMAP-Rule" id="MF_00109"/>
    </source>
</evidence>
<dbReference type="UniPathway" id="UPA00053">
    <property type="reaction ID" value="UER00088"/>
</dbReference>
<accession>A0A1G9D0T5</accession>
<feature type="binding site" evidence="11">
    <location>
        <begin position="13"/>
        <end position="18"/>
    </location>
    <ligand>
        <name>ATP</name>
        <dbReference type="ChEBI" id="CHEBI:30616"/>
    </ligand>
</feature>
<evidence type="ECO:0000256" key="7">
    <source>
        <dbReference type="ARBA" id="ARBA00022777"/>
    </source>
</evidence>
<keyword evidence="9 11" id="KW-0057">Aromatic amino acid biosynthesis</keyword>
<feature type="binding site" evidence="11">
    <location>
        <position position="17"/>
    </location>
    <ligand>
        <name>Mg(2+)</name>
        <dbReference type="ChEBI" id="CHEBI:18420"/>
    </ligand>
</feature>
<evidence type="ECO:0000256" key="8">
    <source>
        <dbReference type="ARBA" id="ARBA00022840"/>
    </source>
</evidence>
<dbReference type="GO" id="GO:0009423">
    <property type="term" value="P:chorismate biosynthetic process"/>
    <property type="evidence" value="ECO:0007669"/>
    <property type="project" value="UniProtKB-UniRule"/>
</dbReference>
<dbReference type="Proteomes" id="UP000199305">
    <property type="component" value="Unassembled WGS sequence"/>
</dbReference>
<dbReference type="PRINTS" id="PR01100">
    <property type="entry name" value="SHIKIMTKNASE"/>
</dbReference>
<comment type="function">
    <text evidence="11">Catalyzes the specific phosphorylation of the 3-hydroxyl group of shikimic acid using ATP as a cosubstrate.</text>
</comment>
<dbReference type="PANTHER" id="PTHR21087:SF16">
    <property type="entry name" value="SHIKIMATE KINASE 1, CHLOROPLASTIC"/>
    <property type="match status" value="1"/>
</dbReference>
<dbReference type="OrthoDB" id="9800332at2"/>
<feature type="binding site" evidence="11">
    <location>
        <position position="138"/>
    </location>
    <ligand>
        <name>substrate</name>
    </ligand>
</feature>
<evidence type="ECO:0000256" key="6">
    <source>
        <dbReference type="ARBA" id="ARBA00022741"/>
    </source>
</evidence>
<dbReference type="Pfam" id="PF01202">
    <property type="entry name" value="SKI"/>
    <property type="match status" value="1"/>
</dbReference>
<dbReference type="CDD" id="cd00464">
    <property type="entry name" value="SK"/>
    <property type="match status" value="1"/>
</dbReference>